<feature type="compositionally biased region" description="Basic residues" evidence="1">
    <location>
        <begin position="122"/>
        <end position="132"/>
    </location>
</feature>
<protein>
    <submittedName>
        <fullName evidence="2">Uncharacterized protein DUF995</fullName>
    </submittedName>
</protein>
<dbReference type="OrthoDB" id="8071960at2"/>
<comment type="caution">
    <text evidence="2">The sequence shown here is derived from an EMBL/GenBank/DDBJ whole genome shotgun (WGS) entry which is preliminary data.</text>
</comment>
<dbReference type="Pfam" id="PF06191">
    <property type="entry name" value="DUF995"/>
    <property type="match status" value="1"/>
</dbReference>
<sequence length="143" mass="15969">MLTRKSFSNITQTKVLIGAKGGGIYYAPDGEALAIFPSKDKSGPKYSVGVGKWTVSTKGTRCFELTWSFLKDGKRTDKAAEKRCREHVVDGEGIIWTRDSKPKRGDWWKLVGNSKNSESNRFKKGNKHKSSMKKSAQQLGLKL</sequence>
<feature type="region of interest" description="Disordered" evidence="1">
    <location>
        <begin position="118"/>
        <end position="143"/>
    </location>
</feature>
<dbReference type="RefSeq" id="WP_106609264.1">
    <property type="nucleotide sequence ID" value="NZ_PYGJ01000010.1"/>
</dbReference>
<dbReference type="AlphaFoldDB" id="A0A2P8FA15"/>
<evidence type="ECO:0000313" key="2">
    <source>
        <dbReference type="EMBL" id="PSL18566.1"/>
    </source>
</evidence>
<keyword evidence="3" id="KW-1185">Reference proteome</keyword>
<accession>A0A2P8FA15</accession>
<dbReference type="EMBL" id="PYGJ01000010">
    <property type="protein sequence ID" value="PSL18566.1"/>
    <property type="molecule type" value="Genomic_DNA"/>
</dbReference>
<proteinExistence type="predicted"/>
<evidence type="ECO:0000313" key="3">
    <source>
        <dbReference type="Proteomes" id="UP000240418"/>
    </source>
</evidence>
<organism evidence="2 3">
    <name type="scientific">Shimia abyssi</name>
    <dbReference type="NCBI Taxonomy" id="1662395"/>
    <lineage>
        <taxon>Bacteria</taxon>
        <taxon>Pseudomonadati</taxon>
        <taxon>Pseudomonadota</taxon>
        <taxon>Alphaproteobacteria</taxon>
        <taxon>Rhodobacterales</taxon>
        <taxon>Roseobacteraceae</taxon>
    </lineage>
</organism>
<dbReference type="InterPro" id="IPR009337">
    <property type="entry name" value="DUF995"/>
</dbReference>
<dbReference type="Proteomes" id="UP000240418">
    <property type="component" value="Unassembled WGS sequence"/>
</dbReference>
<gene>
    <name evidence="2" type="ORF">CLV88_110147</name>
</gene>
<reference evidence="2 3" key="1">
    <citation type="submission" date="2018-03" db="EMBL/GenBank/DDBJ databases">
        <title>Genomic Encyclopedia of Archaeal and Bacterial Type Strains, Phase II (KMG-II): from individual species to whole genera.</title>
        <authorList>
            <person name="Goeker M."/>
        </authorList>
    </citation>
    <scope>NUCLEOTIDE SEQUENCE [LARGE SCALE GENOMIC DNA]</scope>
    <source>
        <strain evidence="2 3">DSM 100673</strain>
    </source>
</reference>
<name>A0A2P8FA15_9RHOB</name>
<evidence type="ECO:0000256" key="1">
    <source>
        <dbReference type="SAM" id="MobiDB-lite"/>
    </source>
</evidence>